<comment type="caution">
    <text evidence="1">The sequence shown here is derived from an EMBL/GenBank/DDBJ whole genome shotgun (WGS) entry which is preliminary data.</text>
</comment>
<evidence type="ECO:0000313" key="2">
    <source>
        <dbReference type="Proteomes" id="UP000315295"/>
    </source>
</evidence>
<sequence length="60" mass="6896">MEEIMFLMLKHLSQLTALNIHVPDANLLPNNMFSDKLKSYTIHVGDCWLYLSKFGVTISL</sequence>
<keyword evidence="2" id="KW-1185">Reference proteome</keyword>
<organism evidence="1 2">
    <name type="scientific">Malus baccata</name>
    <name type="common">Siberian crab apple</name>
    <name type="synonym">Pyrus baccata</name>
    <dbReference type="NCBI Taxonomy" id="106549"/>
    <lineage>
        <taxon>Eukaryota</taxon>
        <taxon>Viridiplantae</taxon>
        <taxon>Streptophyta</taxon>
        <taxon>Embryophyta</taxon>
        <taxon>Tracheophyta</taxon>
        <taxon>Spermatophyta</taxon>
        <taxon>Magnoliopsida</taxon>
        <taxon>eudicotyledons</taxon>
        <taxon>Gunneridae</taxon>
        <taxon>Pentapetalae</taxon>
        <taxon>rosids</taxon>
        <taxon>fabids</taxon>
        <taxon>Rosales</taxon>
        <taxon>Rosaceae</taxon>
        <taxon>Amygdaloideae</taxon>
        <taxon>Maleae</taxon>
        <taxon>Malus</taxon>
    </lineage>
</organism>
<reference evidence="1 2" key="1">
    <citation type="journal article" date="2019" name="G3 (Bethesda)">
        <title>Sequencing of a Wild Apple (Malus baccata) Genome Unravels the Differences Between Cultivated and Wild Apple Species Regarding Disease Resistance and Cold Tolerance.</title>
        <authorList>
            <person name="Chen X."/>
        </authorList>
    </citation>
    <scope>NUCLEOTIDE SEQUENCE [LARGE SCALE GENOMIC DNA]</scope>
    <source>
        <strain evidence="2">cv. Shandingzi</strain>
        <tissue evidence="1">Leaves</tissue>
    </source>
</reference>
<name>A0A540M6W0_MALBA</name>
<dbReference type="EMBL" id="VIEB01000343">
    <property type="protein sequence ID" value="TQD94418.1"/>
    <property type="molecule type" value="Genomic_DNA"/>
</dbReference>
<proteinExistence type="predicted"/>
<protein>
    <submittedName>
        <fullName evidence="1">Uncharacterized protein</fullName>
    </submittedName>
</protein>
<dbReference type="AlphaFoldDB" id="A0A540M6W0"/>
<dbReference type="Proteomes" id="UP000315295">
    <property type="component" value="Unassembled WGS sequence"/>
</dbReference>
<accession>A0A540M6W0</accession>
<gene>
    <name evidence="1" type="ORF">C1H46_019969</name>
</gene>
<evidence type="ECO:0000313" key="1">
    <source>
        <dbReference type="EMBL" id="TQD94418.1"/>
    </source>
</evidence>